<protein>
    <submittedName>
        <fullName evidence="3">Diadenosine tetraphosphate hydrolase</fullName>
    </submittedName>
</protein>
<accession>A0A1F7Z5Y3</accession>
<dbReference type="InterPro" id="IPR011146">
    <property type="entry name" value="HIT-like"/>
</dbReference>
<dbReference type="STRING" id="1802505.A3D01_00205"/>
<evidence type="ECO:0000313" key="3">
    <source>
        <dbReference type="EMBL" id="OGM34884.1"/>
    </source>
</evidence>
<comment type="caution">
    <text evidence="3">The sequence shown here is derived from an EMBL/GenBank/DDBJ whole genome shotgun (WGS) entry which is preliminary data.</text>
</comment>
<keyword evidence="3" id="KW-0378">Hydrolase</keyword>
<gene>
    <name evidence="3" type="ORF">A3D01_00205</name>
</gene>
<feature type="domain" description="HIT" evidence="2">
    <location>
        <begin position="5"/>
        <end position="110"/>
    </location>
</feature>
<dbReference type="PANTHER" id="PTHR46648">
    <property type="entry name" value="HIT FAMILY PROTEIN 1"/>
    <property type="match status" value="1"/>
</dbReference>
<organism evidence="3 4">
    <name type="scientific">Candidatus Woesebacteria bacterium RIFCSPHIGHO2_02_FULL_39_13</name>
    <dbReference type="NCBI Taxonomy" id="1802505"/>
    <lineage>
        <taxon>Bacteria</taxon>
        <taxon>Candidatus Woeseibacteriota</taxon>
    </lineage>
</organism>
<dbReference type="SUPFAM" id="SSF54197">
    <property type="entry name" value="HIT-like"/>
    <property type="match status" value="1"/>
</dbReference>
<comment type="caution">
    <text evidence="1">Lacks conserved residue(s) required for the propagation of feature annotation.</text>
</comment>
<proteinExistence type="predicted"/>
<dbReference type="InterPro" id="IPR036265">
    <property type="entry name" value="HIT-like_sf"/>
</dbReference>
<dbReference type="InterPro" id="IPR001310">
    <property type="entry name" value="Histidine_triad_HIT"/>
</dbReference>
<dbReference type="GO" id="GO:0009117">
    <property type="term" value="P:nucleotide metabolic process"/>
    <property type="evidence" value="ECO:0007669"/>
    <property type="project" value="TreeGrafter"/>
</dbReference>
<name>A0A1F7Z5Y3_9BACT</name>
<evidence type="ECO:0000313" key="4">
    <source>
        <dbReference type="Proteomes" id="UP000177169"/>
    </source>
</evidence>
<reference evidence="3 4" key="1">
    <citation type="journal article" date="2016" name="Nat. Commun.">
        <title>Thousands of microbial genomes shed light on interconnected biogeochemical processes in an aquifer system.</title>
        <authorList>
            <person name="Anantharaman K."/>
            <person name="Brown C.T."/>
            <person name="Hug L.A."/>
            <person name="Sharon I."/>
            <person name="Castelle C.J."/>
            <person name="Probst A.J."/>
            <person name="Thomas B.C."/>
            <person name="Singh A."/>
            <person name="Wilkins M.J."/>
            <person name="Karaoz U."/>
            <person name="Brodie E.L."/>
            <person name="Williams K.H."/>
            <person name="Hubbard S.S."/>
            <person name="Banfield J.F."/>
        </authorList>
    </citation>
    <scope>NUCLEOTIDE SEQUENCE [LARGE SCALE GENOMIC DNA]</scope>
</reference>
<dbReference type="AlphaFoldDB" id="A0A1F7Z5Y3"/>
<dbReference type="EMBL" id="MGGR01000002">
    <property type="protein sequence ID" value="OGM34884.1"/>
    <property type="molecule type" value="Genomic_DNA"/>
</dbReference>
<evidence type="ECO:0000256" key="1">
    <source>
        <dbReference type="PROSITE-ProRule" id="PRU00464"/>
    </source>
</evidence>
<dbReference type="GO" id="GO:0016787">
    <property type="term" value="F:hydrolase activity"/>
    <property type="evidence" value="ECO:0007669"/>
    <property type="project" value="UniProtKB-KW"/>
</dbReference>
<dbReference type="Pfam" id="PF01230">
    <property type="entry name" value="HIT"/>
    <property type="match status" value="1"/>
</dbReference>
<dbReference type="PRINTS" id="PR00332">
    <property type="entry name" value="HISTRIAD"/>
</dbReference>
<evidence type="ECO:0000259" key="2">
    <source>
        <dbReference type="PROSITE" id="PS51084"/>
    </source>
</evidence>
<dbReference type="PROSITE" id="PS51084">
    <property type="entry name" value="HIT_2"/>
    <property type="match status" value="1"/>
</dbReference>
<dbReference type="Proteomes" id="UP000177169">
    <property type="component" value="Unassembled WGS sequence"/>
</dbReference>
<dbReference type="Gene3D" id="3.30.428.10">
    <property type="entry name" value="HIT-like"/>
    <property type="match status" value="1"/>
</dbReference>
<sequence>MEDCVFCKIVKGDIPSHKIWEDEDHLAILSIFPNTKGFTVVLTKKHFPSYAFENSDKTLIKLVLATKKVARILDCSFEDVGICGMFFEGFGVDHLHSKLYPMHGTANMDKRKPIISASKKDFYKIYPGYLSSHDSERAGDELLKKTAEKIRMTAKRLKL</sequence>
<dbReference type="PANTHER" id="PTHR46648:SF1">
    <property type="entry name" value="ADENOSINE 5'-MONOPHOSPHORAMIDASE HNT1"/>
    <property type="match status" value="1"/>
</dbReference>